<comment type="caution">
    <text evidence="2">The sequence shown here is derived from an EMBL/GenBank/DDBJ whole genome shotgun (WGS) entry which is preliminary data.</text>
</comment>
<dbReference type="EMBL" id="JAIQCJ010000738">
    <property type="protein sequence ID" value="KAJ8794784.1"/>
    <property type="molecule type" value="Genomic_DNA"/>
</dbReference>
<accession>A0AB34HTR7</accession>
<evidence type="ECO:0000313" key="3">
    <source>
        <dbReference type="Proteomes" id="UP001159641"/>
    </source>
</evidence>
<dbReference type="Proteomes" id="UP001159641">
    <property type="component" value="Unassembled WGS sequence"/>
</dbReference>
<gene>
    <name evidence="2" type="ORF">J1605_002949</name>
</gene>
<sequence>MSCWLTSTALSIVTLGSMKKIFSPDDIEQVSSKDDTKTSLKTVVKETSYLMMMQGMSHILAHPLRVISIAARSILWDWRPSTVESSAPLGRFSKTRGCWDSLSA</sequence>
<reference evidence="2 3" key="1">
    <citation type="submission" date="2022-11" db="EMBL/GenBank/DDBJ databases">
        <title>Whole genome sequence of Eschrichtius robustus ER-17-0199.</title>
        <authorList>
            <person name="Bruniche-Olsen A."/>
            <person name="Black A.N."/>
            <person name="Fields C.J."/>
            <person name="Walden K."/>
            <person name="Dewoody J.A."/>
        </authorList>
    </citation>
    <scope>NUCLEOTIDE SEQUENCE [LARGE SCALE GENOMIC DNA]</scope>
    <source>
        <strain evidence="2">ER-17-0199</strain>
        <tissue evidence="2">Blubber</tissue>
    </source>
</reference>
<evidence type="ECO:0000256" key="1">
    <source>
        <dbReference type="SAM" id="MobiDB-lite"/>
    </source>
</evidence>
<dbReference type="AlphaFoldDB" id="A0AB34HTR7"/>
<protein>
    <submittedName>
        <fullName evidence="2">Uncharacterized protein</fullName>
    </submittedName>
</protein>
<keyword evidence="3" id="KW-1185">Reference proteome</keyword>
<name>A0AB34HTR7_ESCRO</name>
<feature type="region of interest" description="Disordered" evidence="1">
    <location>
        <begin position="84"/>
        <end position="104"/>
    </location>
</feature>
<organism evidence="2 3">
    <name type="scientific">Eschrichtius robustus</name>
    <name type="common">California gray whale</name>
    <name type="synonym">Eschrichtius gibbosus</name>
    <dbReference type="NCBI Taxonomy" id="9764"/>
    <lineage>
        <taxon>Eukaryota</taxon>
        <taxon>Metazoa</taxon>
        <taxon>Chordata</taxon>
        <taxon>Craniata</taxon>
        <taxon>Vertebrata</taxon>
        <taxon>Euteleostomi</taxon>
        <taxon>Mammalia</taxon>
        <taxon>Eutheria</taxon>
        <taxon>Laurasiatheria</taxon>
        <taxon>Artiodactyla</taxon>
        <taxon>Whippomorpha</taxon>
        <taxon>Cetacea</taxon>
        <taxon>Mysticeti</taxon>
        <taxon>Eschrichtiidae</taxon>
        <taxon>Eschrichtius</taxon>
    </lineage>
</organism>
<evidence type="ECO:0000313" key="2">
    <source>
        <dbReference type="EMBL" id="KAJ8794784.1"/>
    </source>
</evidence>
<proteinExistence type="predicted"/>